<name>A0ABQ2F3V6_9MICO</name>
<evidence type="ECO:0000256" key="2">
    <source>
        <dbReference type="ARBA" id="ARBA00022692"/>
    </source>
</evidence>
<feature type="domain" description="Methylamine utilisation protein MauE" evidence="7">
    <location>
        <begin position="2"/>
        <end position="138"/>
    </location>
</feature>
<dbReference type="InterPro" id="IPR009908">
    <property type="entry name" value="Methylamine_util_MauE"/>
</dbReference>
<evidence type="ECO:0000259" key="7">
    <source>
        <dbReference type="Pfam" id="PF07291"/>
    </source>
</evidence>
<feature type="region of interest" description="Disordered" evidence="5">
    <location>
        <begin position="178"/>
        <end position="198"/>
    </location>
</feature>
<evidence type="ECO:0000256" key="1">
    <source>
        <dbReference type="ARBA" id="ARBA00004141"/>
    </source>
</evidence>
<feature type="transmembrane region" description="Helical" evidence="6">
    <location>
        <begin position="6"/>
        <end position="26"/>
    </location>
</feature>
<dbReference type="Pfam" id="PF07291">
    <property type="entry name" value="MauE"/>
    <property type="match status" value="1"/>
</dbReference>
<keyword evidence="4 6" id="KW-0472">Membrane</keyword>
<comment type="caution">
    <text evidence="8">The sequence shown here is derived from an EMBL/GenBank/DDBJ whole genome shotgun (WGS) entry which is preliminary data.</text>
</comment>
<keyword evidence="3 6" id="KW-1133">Transmembrane helix</keyword>
<gene>
    <name evidence="8" type="ORF">GCM10011509_03190</name>
</gene>
<proteinExistence type="predicted"/>
<evidence type="ECO:0000256" key="4">
    <source>
        <dbReference type="ARBA" id="ARBA00023136"/>
    </source>
</evidence>
<accession>A0ABQ2F3V6</accession>
<protein>
    <recommendedName>
        <fullName evidence="7">Methylamine utilisation protein MauE domain-containing protein</fullName>
    </recommendedName>
</protein>
<evidence type="ECO:0000256" key="5">
    <source>
        <dbReference type="SAM" id="MobiDB-lite"/>
    </source>
</evidence>
<evidence type="ECO:0000313" key="9">
    <source>
        <dbReference type="Proteomes" id="UP000662111"/>
    </source>
</evidence>
<evidence type="ECO:0000313" key="8">
    <source>
        <dbReference type="EMBL" id="GGK58134.1"/>
    </source>
</evidence>
<reference evidence="9" key="1">
    <citation type="journal article" date="2019" name="Int. J. Syst. Evol. Microbiol.">
        <title>The Global Catalogue of Microorganisms (GCM) 10K type strain sequencing project: providing services to taxonomists for standard genome sequencing and annotation.</title>
        <authorList>
            <consortium name="The Broad Institute Genomics Platform"/>
            <consortium name="The Broad Institute Genome Sequencing Center for Infectious Disease"/>
            <person name="Wu L."/>
            <person name="Ma J."/>
        </authorList>
    </citation>
    <scope>NUCLEOTIDE SEQUENCE [LARGE SCALE GENOMIC DNA]</scope>
    <source>
        <strain evidence="9">CGMCC 1.5362</strain>
    </source>
</reference>
<feature type="transmembrane region" description="Helical" evidence="6">
    <location>
        <begin position="75"/>
        <end position="94"/>
    </location>
</feature>
<dbReference type="RefSeq" id="WP_022920917.1">
    <property type="nucleotide sequence ID" value="NZ_BMLB01000001.1"/>
</dbReference>
<evidence type="ECO:0000256" key="6">
    <source>
        <dbReference type="SAM" id="Phobius"/>
    </source>
</evidence>
<comment type="subcellular location">
    <subcellularLocation>
        <location evidence="1">Membrane</location>
        <topology evidence="1">Multi-pass membrane protein</topology>
    </subcellularLocation>
</comment>
<evidence type="ECO:0000256" key="3">
    <source>
        <dbReference type="ARBA" id="ARBA00022989"/>
    </source>
</evidence>
<keyword evidence="9" id="KW-1185">Reference proteome</keyword>
<feature type="transmembrane region" description="Helical" evidence="6">
    <location>
        <begin position="47"/>
        <end position="69"/>
    </location>
</feature>
<dbReference type="Proteomes" id="UP000662111">
    <property type="component" value="Unassembled WGS sequence"/>
</dbReference>
<sequence length="198" mass="19138">MSVLSPALLAAVGLVLAVAGVGHVRAPAELRSGLHAHGVLPGATHRAVALLLGPAELALGLAVLVVAAAGPVPGTALATGGAAAALLLALTAYLRRVLAVSRSAGRPVPCACGLGEAPVGPSTVARAAILTLMATVGGLTANGWSAPAAPLPEVLVVLAAALVLAVGTSLLPAARAVPEPAVRTRPPAPTPVSTRRTS</sequence>
<keyword evidence="2 6" id="KW-0812">Transmembrane</keyword>
<dbReference type="EMBL" id="BMLB01000001">
    <property type="protein sequence ID" value="GGK58134.1"/>
    <property type="molecule type" value="Genomic_DNA"/>
</dbReference>
<organism evidence="8 9">
    <name type="scientific">Ornithinimicrobium pekingense</name>
    <dbReference type="NCBI Taxonomy" id="384677"/>
    <lineage>
        <taxon>Bacteria</taxon>
        <taxon>Bacillati</taxon>
        <taxon>Actinomycetota</taxon>
        <taxon>Actinomycetes</taxon>
        <taxon>Micrococcales</taxon>
        <taxon>Ornithinimicrobiaceae</taxon>
        <taxon>Ornithinimicrobium</taxon>
    </lineage>
</organism>